<protein>
    <submittedName>
        <fullName evidence="9">Uncharacterized protein</fullName>
    </submittedName>
</protein>
<dbReference type="Gene3D" id="3.90.1680.10">
    <property type="entry name" value="SOS response associated peptidase-like"/>
    <property type="match status" value="1"/>
</dbReference>
<dbReference type="GO" id="GO:0006508">
    <property type="term" value="P:proteolysis"/>
    <property type="evidence" value="ECO:0007669"/>
    <property type="project" value="UniProtKB-KW"/>
</dbReference>
<keyword evidence="3" id="KW-0227">DNA damage</keyword>
<gene>
    <name evidence="9" type="ORF">SDRG_00574</name>
</gene>
<keyword evidence="7" id="KW-0456">Lyase</keyword>
<dbReference type="RefSeq" id="XP_008604278.1">
    <property type="nucleotide sequence ID" value="XM_008606056.1"/>
</dbReference>
<dbReference type="InterPro" id="IPR036590">
    <property type="entry name" value="SRAP-like"/>
</dbReference>
<dbReference type="InterPro" id="IPR003738">
    <property type="entry name" value="SRAP"/>
</dbReference>
<keyword evidence="6" id="KW-0238">DNA-binding</keyword>
<dbReference type="EMBL" id="JH767132">
    <property type="protein sequence ID" value="EQC42855.1"/>
    <property type="molecule type" value="Genomic_DNA"/>
</dbReference>
<dbReference type="Pfam" id="PF02586">
    <property type="entry name" value="SRAP"/>
    <property type="match status" value="1"/>
</dbReference>
<keyword evidence="2" id="KW-0645">Protease</keyword>
<evidence type="ECO:0000256" key="4">
    <source>
        <dbReference type="ARBA" id="ARBA00022801"/>
    </source>
</evidence>
<feature type="compositionally biased region" description="Polar residues" evidence="8">
    <location>
        <begin position="368"/>
        <end position="377"/>
    </location>
</feature>
<organism evidence="9 10">
    <name type="scientific">Saprolegnia diclina (strain VS20)</name>
    <dbReference type="NCBI Taxonomy" id="1156394"/>
    <lineage>
        <taxon>Eukaryota</taxon>
        <taxon>Sar</taxon>
        <taxon>Stramenopiles</taxon>
        <taxon>Oomycota</taxon>
        <taxon>Saprolegniomycetes</taxon>
        <taxon>Saprolegniales</taxon>
        <taxon>Saprolegniaceae</taxon>
        <taxon>Saprolegnia</taxon>
    </lineage>
</organism>
<keyword evidence="5" id="KW-0190">Covalent protein-DNA linkage</keyword>
<accession>T0R8Q0</accession>
<comment type="similarity">
    <text evidence="1">Belongs to the SOS response-associated peptidase family.</text>
</comment>
<dbReference type="eggNOG" id="KOG2618">
    <property type="taxonomic scope" value="Eukaryota"/>
</dbReference>
<evidence type="ECO:0000256" key="7">
    <source>
        <dbReference type="ARBA" id="ARBA00023239"/>
    </source>
</evidence>
<dbReference type="GO" id="GO:0008233">
    <property type="term" value="F:peptidase activity"/>
    <property type="evidence" value="ECO:0007669"/>
    <property type="project" value="UniProtKB-KW"/>
</dbReference>
<dbReference type="GO" id="GO:0106300">
    <property type="term" value="P:protein-DNA covalent cross-linking repair"/>
    <property type="evidence" value="ECO:0007669"/>
    <property type="project" value="InterPro"/>
</dbReference>
<evidence type="ECO:0000256" key="6">
    <source>
        <dbReference type="ARBA" id="ARBA00023125"/>
    </source>
</evidence>
<evidence type="ECO:0000256" key="1">
    <source>
        <dbReference type="ARBA" id="ARBA00008136"/>
    </source>
</evidence>
<reference evidence="9 10" key="1">
    <citation type="submission" date="2012-04" db="EMBL/GenBank/DDBJ databases">
        <title>The Genome Sequence of Saprolegnia declina VS20.</title>
        <authorList>
            <consortium name="The Broad Institute Genome Sequencing Platform"/>
            <person name="Russ C."/>
            <person name="Nusbaum C."/>
            <person name="Tyler B."/>
            <person name="van West P."/>
            <person name="Dieguez-Uribeondo J."/>
            <person name="de Bruijn I."/>
            <person name="Tripathy S."/>
            <person name="Jiang R."/>
            <person name="Young S.K."/>
            <person name="Zeng Q."/>
            <person name="Gargeya S."/>
            <person name="Fitzgerald M."/>
            <person name="Haas B."/>
            <person name="Abouelleil A."/>
            <person name="Alvarado L."/>
            <person name="Arachchi H.M."/>
            <person name="Berlin A."/>
            <person name="Chapman S.B."/>
            <person name="Goldberg J."/>
            <person name="Griggs A."/>
            <person name="Gujja S."/>
            <person name="Hansen M."/>
            <person name="Howarth C."/>
            <person name="Imamovic A."/>
            <person name="Larimer J."/>
            <person name="McCowen C."/>
            <person name="Montmayeur A."/>
            <person name="Murphy C."/>
            <person name="Neiman D."/>
            <person name="Pearson M."/>
            <person name="Priest M."/>
            <person name="Roberts A."/>
            <person name="Saif S."/>
            <person name="Shea T."/>
            <person name="Sisk P."/>
            <person name="Sykes S."/>
            <person name="Wortman J."/>
            <person name="Nusbaum C."/>
            <person name="Birren B."/>
        </authorList>
    </citation>
    <scope>NUCLEOTIDE SEQUENCE [LARGE SCALE GENOMIC DNA]</scope>
    <source>
        <strain evidence="9 10">VS20</strain>
    </source>
</reference>
<dbReference type="STRING" id="1156394.T0R8Q0"/>
<sequence>MCGRARCTLAPAQVAAASGTTVDACVGMDKYVPRNNVSPGMYTPIQYVDQRTKQVTVRAMKWGLIPSYTGSHEKPNHFMRFNARSEGITETPAYRRLVDTRRCVVHLDGFYEWKKPEKQPYYVYHDGASSSSSMRMAGVYDTWVDGASGDVLYTYSIVTAEAVGAFAAIHTRFPVLLATPDEANAWLSSDPFPVVQPLLAARPPTSLLWHAVTKQMGVPTFDSDECIQKLPTPPSITSYFSKSPAKSPMPPPTVAAPAIATQSTTTVTTDKITQISAETTTLTDDDQPFKTFTSAREALAVIPDNPPSPVPAPLASPTPAPSLVGYVERQATPPPAKKLKTTTPASGGILAFVRKDVETNWYDVPAFKQTTSPSPRRSNPAAKPHSKKWSNQDRITSFFSQ</sequence>
<proteinExistence type="inferred from homology"/>
<dbReference type="InParanoid" id="T0R8Q0"/>
<dbReference type="PANTHER" id="PTHR13604:SF0">
    <property type="entry name" value="ABASIC SITE PROCESSING PROTEIN HMCES"/>
    <property type="match status" value="1"/>
</dbReference>
<evidence type="ECO:0000313" key="10">
    <source>
        <dbReference type="Proteomes" id="UP000030762"/>
    </source>
</evidence>
<dbReference type="OrthoDB" id="65002at2759"/>
<dbReference type="PANTHER" id="PTHR13604">
    <property type="entry name" value="DC12-RELATED"/>
    <property type="match status" value="1"/>
</dbReference>
<dbReference type="VEuPathDB" id="FungiDB:SDRG_00574"/>
<feature type="compositionally biased region" description="Polar residues" evidence="8">
    <location>
        <begin position="392"/>
        <end position="401"/>
    </location>
</feature>
<dbReference type="GO" id="GO:0003697">
    <property type="term" value="F:single-stranded DNA binding"/>
    <property type="evidence" value="ECO:0007669"/>
    <property type="project" value="InterPro"/>
</dbReference>
<evidence type="ECO:0000256" key="3">
    <source>
        <dbReference type="ARBA" id="ARBA00022763"/>
    </source>
</evidence>
<evidence type="ECO:0000256" key="5">
    <source>
        <dbReference type="ARBA" id="ARBA00023124"/>
    </source>
</evidence>
<evidence type="ECO:0000256" key="8">
    <source>
        <dbReference type="SAM" id="MobiDB-lite"/>
    </source>
</evidence>
<feature type="region of interest" description="Disordered" evidence="8">
    <location>
        <begin position="366"/>
        <end position="401"/>
    </location>
</feature>
<dbReference type="GeneID" id="19941301"/>
<dbReference type="Proteomes" id="UP000030762">
    <property type="component" value="Unassembled WGS sequence"/>
</dbReference>
<dbReference type="OMA" id="PDEANAW"/>
<dbReference type="AlphaFoldDB" id="T0R8Q0"/>
<name>T0R8Q0_SAPDV</name>
<keyword evidence="4" id="KW-0378">Hydrolase</keyword>
<keyword evidence="10" id="KW-1185">Reference proteome</keyword>
<dbReference type="SUPFAM" id="SSF143081">
    <property type="entry name" value="BB1717-like"/>
    <property type="match status" value="1"/>
</dbReference>
<dbReference type="GO" id="GO:0016829">
    <property type="term" value="F:lyase activity"/>
    <property type="evidence" value="ECO:0007669"/>
    <property type="project" value="UniProtKB-KW"/>
</dbReference>
<evidence type="ECO:0000313" key="9">
    <source>
        <dbReference type="EMBL" id="EQC42855.1"/>
    </source>
</evidence>
<evidence type="ECO:0000256" key="2">
    <source>
        <dbReference type="ARBA" id="ARBA00022670"/>
    </source>
</evidence>